<dbReference type="GO" id="GO:0004175">
    <property type="term" value="F:endopeptidase activity"/>
    <property type="evidence" value="ECO:0007669"/>
    <property type="project" value="TreeGrafter"/>
</dbReference>
<dbReference type="InterPro" id="IPR005151">
    <property type="entry name" value="Tail-specific_protease"/>
</dbReference>
<dbReference type="AlphaFoldDB" id="A0A285PE45"/>
<evidence type="ECO:0000256" key="1">
    <source>
        <dbReference type="ARBA" id="ARBA00009179"/>
    </source>
</evidence>
<feature type="region of interest" description="Disordered" evidence="6">
    <location>
        <begin position="388"/>
        <end position="486"/>
    </location>
</feature>
<dbReference type="EMBL" id="OBEL01000003">
    <property type="protein sequence ID" value="SNZ19708.1"/>
    <property type="molecule type" value="Genomic_DNA"/>
</dbReference>
<dbReference type="InterPro" id="IPR036034">
    <property type="entry name" value="PDZ_sf"/>
</dbReference>
<gene>
    <name evidence="9" type="ORF">SAMN06265368_2799</name>
</gene>
<evidence type="ECO:0000256" key="2">
    <source>
        <dbReference type="ARBA" id="ARBA00022670"/>
    </source>
</evidence>
<accession>A0A285PE45</accession>
<evidence type="ECO:0000259" key="8">
    <source>
        <dbReference type="PROSITE" id="PS50106"/>
    </source>
</evidence>
<dbReference type="FunFam" id="3.90.226.10:FF:000029">
    <property type="entry name" value="Peptidase, S41 family"/>
    <property type="match status" value="1"/>
</dbReference>
<evidence type="ECO:0000256" key="3">
    <source>
        <dbReference type="ARBA" id="ARBA00022801"/>
    </source>
</evidence>
<dbReference type="InterPro" id="IPR029045">
    <property type="entry name" value="ClpP/crotonase-like_dom_sf"/>
</dbReference>
<dbReference type="CDD" id="cd06782">
    <property type="entry name" value="cpPDZ_CPP-like"/>
    <property type="match status" value="1"/>
</dbReference>
<dbReference type="SUPFAM" id="SSF52096">
    <property type="entry name" value="ClpP/crotonase"/>
    <property type="match status" value="1"/>
</dbReference>
<dbReference type="Gene3D" id="2.30.42.10">
    <property type="match status" value="1"/>
</dbReference>
<evidence type="ECO:0000313" key="9">
    <source>
        <dbReference type="EMBL" id="SNZ19708.1"/>
    </source>
</evidence>
<dbReference type="Pfam" id="PF13180">
    <property type="entry name" value="PDZ_2"/>
    <property type="match status" value="1"/>
</dbReference>
<dbReference type="SMART" id="SM00228">
    <property type="entry name" value="PDZ"/>
    <property type="match status" value="1"/>
</dbReference>
<keyword evidence="3 5" id="KW-0378">Hydrolase</keyword>
<dbReference type="NCBIfam" id="TIGR00225">
    <property type="entry name" value="prc"/>
    <property type="match status" value="1"/>
</dbReference>
<dbReference type="GO" id="GO:0030288">
    <property type="term" value="C:outer membrane-bounded periplasmic space"/>
    <property type="evidence" value="ECO:0007669"/>
    <property type="project" value="TreeGrafter"/>
</dbReference>
<dbReference type="GO" id="GO:0006508">
    <property type="term" value="P:proteolysis"/>
    <property type="evidence" value="ECO:0007669"/>
    <property type="project" value="UniProtKB-KW"/>
</dbReference>
<dbReference type="SMART" id="SM00245">
    <property type="entry name" value="TSPc"/>
    <property type="match status" value="1"/>
</dbReference>
<comment type="similarity">
    <text evidence="1 5">Belongs to the peptidase S41A family.</text>
</comment>
<keyword evidence="4 5" id="KW-0720">Serine protease</keyword>
<keyword evidence="2 5" id="KW-0645">Protease</keyword>
<dbReference type="GO" id="GO:0007165">
    <property type="term" value="P:signal transduction"/>
    <property type="evidence" value="ECO:0007669"/>
    <property type="project" value="TreeGrafter"/>
</dbReference>
<feature type="chain" id="PRO_5013238984" evidence="7">
    <location>
        <begin position="26"/>
        <end position="486"/>
    </location>
</feature>
<dbReference type="Proteomes" id="UP000219439">
    <property type="component" value="Unassembled WGS sequence"/>
</dbReference>
<dbReference type="PROSITE" id="PS50106">
    <property type="entry name" value="PDZ"/>
    <property type="match status" value="1"/>
</dbReference>
<dbReference type="Gene3D" id="3.30.750.44">
    <property type="match status" value="1"/>
</dbReference>
<feature type="compositionally biased region" description="Basic and acidic residues" evidence="6">
    <location>
        <begin position="393"/>
        <end position="445"/>
    </location>
</feature>
<dbReference type="Pfam" id="PF22694">
    <property type="entry name" value="CtpB_N-like"/>
    <property type="match status" value="1"/>
</dbReference>
<proteinExistence type="inferred from homology"/>
<dbReference type="PANTHER" id="PTHR32060:SF30">
    <property type="entry name" value="CARBOXY-TERMINAL PROCESSING PROTEASE CTPA"/>
    <property type="match status" value="1"/>
</dbReference>
<dbReference type="InterPro" id="IPR004447">
    <property type="entry name" value="Peptidase_S41A"/>
</dbReference>
<protein>
    <submittedName>
        <fullName evidence="9">C-terminal processing peptidase-3. Serine peptidase. MEROPS family S41A</fullName>
    </submittedName>
</protein>
<name>A0A285PE45_9HYPH</name>
<keyword evidence="7" id="KW-0732">Signal</keyword>
<keyword evidence="10" id="KW-1185">Reference proteome</keyword>
<evidence type="ECO:0000256" key="6">
    <source>
        <dbReference type="SAM" id="MobiDB-lite"/>
    </source>
</evidence>
<organism evidence="9 10">
    <name type="scientific">Cohaesibacter gelatinilyticus</name>
    <dbReference type="NCBI Taxonomy" id="372072"/>
    <lineage>
        <taxon>Bacteria</taxon>
        <taxon>Pseudomonadati</taxon>
        <taxon>Pseudomonadota</taxon>
        <taxon>Alphaproteobacteria</taxon>
        <taxon>Hyphomicrobiales</taxon>
        <taxon>Cohaesibacteraceae</taxon>
    </lineage>
</organism>
<evidence type="ECO:0000256" key="7">
    <source>
        <dbReference type="SAM" id="SignalP"/>
    </source>
</evidence>
<dbReference type="InterPro" id="IPR055210">
    <property type="entry name" value="CtpA/B_N"/>
</dbReference>
<dbReference type="FunFam" id="2.30.42.10:FF:000063">
    <property type="entry name" value="Peptidase, S41 family"/>
    <property type="match status" value="1"/>
</dbReference>
<evidence type="ECO:0000256" key="4">
    <source>
        <dbReference type="ARBA" id="ARBA00022825"/>
    </source>
</evidence>
<dbReference type="RefSeq" id="WP_097154101.1">
    <property type="nucleotide sequence ID" value="NZ_OBEL01000003.1"/>
</dbReference>
<dbReference type="SUPFAM" id="SSF50156">
    <property type="entry name" value="PDZ domain-like"/>
    <property type="match status" value="1"/>
</dbReference>
<dbReference type="Pfam" id="PF03572">
    <property type="entry name" value="Peptidase_S41"/>
    <property type="match status" value="1"/>
</dbReference>
<dbReference type="Gene3D" id="3.90.226.10">
    <property type="entry name" value="2-enoyl-CoA Hydratase, Chain A, domain 1"/>
    <property type="match status" value="1"/>
</dbReference>
<reference evidence="9 10" key="1">
    <citation type="submission" date="2017-09" db="EMBL/GenBank/DDBJ databases">
        <authorList>
            <person name="Ehlers B."/>
            <person name="Leendertz F.H."/>
        </authorList>
    </citation>
    <scope>NUCLEOTIDE SEQUENCE [LARGE SCALE GENOMIC DNA]</scope>
    <source>
        <strain evidence="9 10">DSM 18289</strain>
    </source>
</reference>
<sequence>MIRKISLLLCGVVVGAGLSSTFTYAPWTGTNLSIGNANAATSDTFRHINLFGDVFERVRKEYVEEPTDKDLIAAALNGMLTSLDPHSSYLSPESFEEMAVETSGEFGGLGIQVTMENGLVKVISPIDDTPAHAAGVLADDLITHLDGEAVRGLNLTEAVDRMRGKVGTKITLTIVRKEVEQPIKIDITREIIKISSVRSKALDDIGYVRITQFNGQAFDGLKNAIAKLEKEIGSDKLKGFVLDLRSNPGGQLDQSIAISDTFLDQGEIVSTRGRNKDEVKRYYARAGDLTKGLPVIVLINGGSASASEIVAGALSDHDRATLIGSKSFGKGSVQTIIPLGNNGAIRLTTARYYTPSGTSIQAKGIVPDIFIKQELPDDLKDRFPQTSQTEANLRGHLENTDKASGAKKEAQKDGNKDAESDLKKDEAKKTDAPKADTKDAKDPKEAYSPSYVPPEVEKDTQLQYALKLMRGEESNEAFPAKKMASK</sequence>
<feature type="domain" description="PDZ" evidence="8">
    <location>
        <begin position="97"/>
        <end position="163"/>
    </location>
</feature>
<dbReference type="InterPro" id="IPR001478">
    <property type="entry name" value="PDZ"/>
</dbReference>
<feature type="signal peptide" evidence="7">
    <location>
        <begin position="1"/>
        <end position="25"/>
    </location>
</feature>
<dbReference type="GO" id="GO:0008236">
    <property type="term" value="F:serine-type peptidase activity"/>
    <property type="evidence" value="ECO:0007669"/>
    <property type="project" value="UniProtKB-KW"/>
</dbReference>
<evidence type="ECO:0000313" key="10">
    <source>
        <dbReference type="Proteomes" id="UP000219439"/>
    </source>
</evidence>
<dbReference type="OrthoDB" id="9812068at2"/>
<dbReference type="CDD" id="cd07560">
    <property type="entry name" value="Peptidase_S41_CPP"/>
    <property type="match status" value="1"/>
</dbReference>
<evidence type="ECO:0000256" key="5">
    <source>
        <dbReference type="RuleBase" id="RU004404"/>
    </source>
</evidence>
<dbReference type="PANTHER" id="PTHR32060">
    <property type="entry name" value="TAIL-SPECIFIC PROTEASE"/>
    <property type="match status" value="1"/>
</dbReference>